<name>A0ABR9XDR1_9SPHI</name>
<accession>A0ABR9XDR1</accession>
<feature type="chain" id="PRO_5046230188" evidence="1">
    <location>
        <begin position="25"/>
        <end position="120"/>
    </location>
</feature>
<dbReference type="EMBL" id="JADFFM010000001">
    <property type="protein sequence ID" value="MBE9665203.1"/>
    <property type="molecule type" value="Genomic_DNA"/>
</dbReference>
<keyword evidence="1" id="KW-0732">Signal</keyword>
<dbReference type="RefSeq" id="WP_194104609.1">
    <property type="nucleotide sequence ID" value="NZ_JADFFM010000001.1"/>
</dbReference>
<organism evidence="2 3">
    <name type="scientific">Mucilaginibacter boryungensis</name>
    <dbReference type="NCBI Taxonomy" id="768480"/>
    <lineage>
        <taxon>Bacteria</taxon>
        <taxon>Pseudomonadati</taxon>
        <taxon>Bacteroidota</taxon>
        <taxon>Sphingobacteriia</taxon>
        <taxon>Sphingobacteriales</taxon>
        <taxon>Sphingobacteriaceae</taxon>
        <taxon>Mucilaginibacter</taxon>
    </lineage>
</organism>
<comment type="caution">
    <text evidence="2">The sequence shown here is derived from an EMBL/GenBank/DDBJ whole genome shotgun (WGS) entry which is preliminary data.</text>
</comment>
<dbReference type="GO" id="GO:0016787">
    <property type="term" value="F:hydrolase activity"/>
    <property type="evidence" value="ECO:0007669"/>
    <property type="project" value="UniProtKB-KW"/>
</dbReference>
<evidence type="ECO:0000313" key="3">
    <source>
        <dbReference type="Proteomes" id="UP000632774"/>
    </source>
</evidence>
<proteinExistence type="predicted"/>
<keyword evidence="2" id="KW-0378">Hydrolase</keyword>
<evidence type="ECO:0000313" key="2">
    <source>
        <dbReference type="EMBL" id="MBE9665203.1"/>
    </source>
</evidence>
<dbReference type="Proteomes" id="UP000632774">
    <property type="component" value="Unassembled WGS sequence"/>
</dbReference>
<reference evidence="2 3" key="1">
    <citation type="submission" date="2020-10" db="EMBL/GenBank/DDBJ databases">
        <title>Mucilaginibacter mali sp. nov., isolated from rhizosphere soil of apple orchard.</title>
        <authorList>
            <person name="Lee J.-S."/>
            <person name="Kim H.S."/>
            <person name="Kim J.-S."/>
        </authorList>
    </citation>
    <scope>NUCLEOTIDE SEQUENCE [LARGE SCALE GENOMIC DNA]</scope>
    <source>
        <strain evidence="2 3">KCTC 23157</strain>
    </source>
</reference>
<evidence type="ECO:0000256" key="1">
    <source>
        <dbReference type="SAM" id="SignalP"/>
    </source>
</evidence>
<feature type="signal peptide" evidence="1">
    <location>
        <begin position="1"/>
        <end position="24"/>
    </location>
</feature>
<sequence>MKKRLFSTLALVLCSFLICLAVVADLTGKWSGAIKTPNGDFPVKYTFKVEGDKLTGTADGADTSIPITDGKISGTNFTFNLDFNGTMLKNVGKFYGDSITIDVDYNGTNLHGMLKRVEEK</sequence>
<gene>
    <name evidence="2" type="ORF">IRJ18_02435</name>
</gene>
<protein>
    <submittedName>
        <fullName evidence="2">Glycoside hydrolase</fullName>
    </submittedName>
</protein>
<keyword evidence="3" id="KW-1185">Reference proteome</keyword>